<feature type="signal peptide" evidence="1">
    <location>
        <begin position="1"/>
        <end position="20"/>
    </location>
</feature>
<keyword evidence="1" id="KW-0732">Signal</keyword>
<dbReference type="Pfam" id="PF05535">
    <property type="entry name" value="Chromadorea_ALT"/>
    <property type="match status" value="1"/>
</dbReference>
<dbReference type="STRING" id="6277.A0A498SED9"/>
<feature type="chain" id="PRO_5019763581" evidence="1">
    <location>
        <begin position="21"/>
        <end position="133"/>
    </location>
</feature>
<evidence type="ECO:0000313" key="3">
    <source>
        <dbReference type="Proteomes" id="UP000276991"/>
    </source>
</evidence>
<accession>A0A498SED9</accession>
<reference evidence="2 3" key="1">
    <citation type="submission" date="2018-08" db="EMBL/GenBank/DDBJ databases">
        <authorList>
            <person name="Laetsch R D."/>
            <person name="Stevens L."/>
            <person name="Kumar S."/>
            <person name="Blaxter L. M."/>
        </authorList>
    </citation>
    <scope>NUCLEOTIDE SEQUENCE [LARGE SCALE GENOMIC DNA]</scope>
</reference>
<dbReference type="EMBL" id="UPTC01000924">
    <property type="protein sequence ID" value="VBB30595.1"/>
    <property type="molecule type" value="Genomic_DNA"/>
</dbReference>
<protein>
    <submittedName>
        <fullName evidence="2">Uncharacterized protein</fullName>
    </submittedName>
</protein>
<gene>
    <name evidence="2" type="ORF">NAV_LOCUS5386</name>
</gene>
<proteinExistence type="predicted"/>
<name>A0A498SED9_ACAVI</name>
<dbReference type="AlphaFoldDB" id="A0A498SED9"/>
<organism evidence="2 3">
    <name type="scientific">Acanthocheilonema viteae</name>
    <name type="common">Filarial nematode worm</name>
    <name type="synonym">Dipetalonema viteae</name>
    <dbReference type="NCBI Taxonomy" id="6277"/>
    <lineage>
        <taxon>Eukaryota</taxon>
        <taxon>Metazoa</taxon>
        <taxon>Ecdysozoa</taxon>
        <taxon>Nematoda</taxon>
        <taxon>Chromadorea</taxon>
        <taxon>Rhabditida</taxon>
        <taxon>Spirurina</taxon>
        <taxon>Spiruromorpha</taxon>
        <taxon>Filarioidea</taxon>
        <taxon>Onchocercidae</taxon>
        <taxon>Acanthocheilonema</taxon>
    </lineage>
</organism>
<keyword evidence="3" id="KW-1185">Reference proteome</keyword>
<dbReference type="OrthoDB" id="5779160at2759"/>
<evidence type="ECO:0000256" key="1">
    <source>
        <dbReference type="SAM" id="SignalP"/>
    </source>
</evidence>
<sequence>MKVLLQLLFVFGASFLTVESRLILHDKTAGEVNNAANADEQMPEIHLNATFISTDGIMKRCTSHADCYDMREPIDWCRLADNQQWTDKGCHCASLNKCVIERLTKLGSVSAIRNYALCAPKKSWKCPPSTRFV</sequence>
<evidence type="ECO:0000313" key="2">
    <source>
        <dbReference type="EMBL" id="VBB30595.1"/>
    </source>
</evidence>
<dbReference type="InterPro" id="IPR008451">
    <property type="entry name" value="Chromadorea_ALT"/>
</dbReference>
<dbReference type="Proteomes" id="UP000276991">
    <property type="component" value="Unassembled WGS sequence"/>
</dbReference>